<keyword evidence="1" id="KW-0812">Transmembrane</keyword>
<name>A0A2S7T0R7_9BACT</name>
<accession>A0A2S7T0R7</accession>
<keyword evidence="1" id="KW-0472">Membrane</keyword>
<feature type="transmembrane region" description="Helical" evidence="1">
    <location>
        <begin position="15"/>
        <end position="34"/>
    </location>
</feature>
<gene>
    <name evidence="2" type="ORF">CJD36_001300</name>
</gene>
<keyword evidence="1" id="KW-1133">Transmembrane helix</keyword>
<evidence type="ECO:0000313" key="3">
    <source>
        <dbReference type="Proteomes" id="UP000239872"/>
    </source>
</evidence>
<dbReference type="RefSeq" id="WP_105037299.1">
    <property type="nucleotide sequence ID" value="NZ_PPSL01000001.1"/>
</dbReference>
<comment type="caution">
    <text evidence="2">The sequence shown here is derived from an EMBL/GenBank/DDBJ whole genome shotgun (WGS) entry which is preliminary data.</text>
</comment>
<evidence type="ECO:0000256" key="1">
    <source>
        <dbReference type="SAM" id="Phobius"/>
    </source>
</evidence>
<feature type="transmembrane region" description="Helical" evidence="1">
    <location>
        <begin position="74"/>
        <end position="91"/>
    </location>
</feature>
<sequence length="149" mass="17314">MPRKTKSRSTFDKLLAFKIVDPTIQTLLLMYYFYVLDEGGNSFRTVFFALLATQVVSLVVNCFLEFYKKRKLERLFFAVVLAIWSLIYYYVSTQVKEVAVTDFDLQMFAKTGIHDFYVMLAGLIVSAWYFSICFREVASVSKKKQRNGG</sequence>
<dbReference type="EMBL" id="PPSL01000001">
    <property type="protein sequence ID" value="PQJ12415.1"/>
    <property type="molecule type" value="Genomic_DNA"/>
</dbReference>
<organism evidence="2 3">
    <name type="scientific">Flavipsychrobacter stenotrophus</name>
    <dbReference type="NCBI Taxonomy" id="2077091"/>
    <lineage>
        <taxon>Bacteria</taxon>
        <taxon>Pseudomonadati</taxon>
        <taxon>Bacteroidota</taxon>
        <taxon>Chitinophagia</taxon>
        <taxon>Chitinophagales</taxon>
        <taxon>Chitinophagaceae</taxon>
        <taxon>Flavipsychrobacter</taxon>
    </lineage>
</organism>
<reference evidence="2 3" key="1">
    <citation type="submission" date="2018-01" db="EMBL/GenBank/DDBJ databases">
        <title>A novel member of the phylum Bacteroidetes isolated from glacier ice.</title>
        <authorList>
            <person name="Liu Q."/>
            <person name="Xin Y.-H."/>
        </authorList>
    </citation>
    <scope>NUCLEOTIDE SEQUENCE [LARGE SCALE GENOMIC DNA]</scope>
    <source>
        <strain evidence="2 3">RB1R16</strain>
    </source>
</reference>
<evidence type="ECO:0000313" key="2">
    <source>
        <dbReference type="EMBL" id="PQJ12415.1"/>
    </source>
</evidence>
<dbReference type="AlphaFoldDB" id="A0A2S7T0R7"/>
<feature type="transmembrane region" description="Helical" evidence="1">
    <location>
        <begin position="46"/>
        <end position="67"/>
    </location>
</feature>
<protein>
    <submittedName>
        <fullName evidence="2">Uncharacterized protein</fullName>
    </submittedName>
</protein>
<feature type="transmembrane region" description="Helical" evidence="1">
    <location>
        <begin position="116"/>
        <end position="134"/>
    </location>
</feature>
<keyword evidence="3" id="KW-1185">Reference proteome</keyword>
<proteinExistence type="predicted"/>
<dbReference type="Proteomes" id="UP000239872">
    <property type="component" value="Unassembled WGS sequence"/>
</dbReference>